<evidence type="ECO:0000256" key="5">
    <source>
        <dbReference type="ARBA" id="ARBA00022729"/>
    </source>
</evidence>
<comment type="function">
    <text evidence="10">Chitosanase catalyzing the endo-type cleavage of chitosan, the deacylated form of chitin. Chitosanase may be crucial in the degradation of the deacetylated portion of chitin in the fungal cell wall.</text>
</comment>
<evidence type="ECO:0000256" key="7">
    <source>
        <dbReference type="ARBA" id="ARBA00023277"/>
    </source>
</evidence>
<keyword evidence="6 10" id="KW-0378">Hydrolase</keyword>
<gene>
    <name evidence="11" type="ORF">DFH08DRAFT_1087237</name>
</gene>
<evidence type="ECO:0000256" key="9">
    <source>
        <dbReference type="ARBA" id="ARBA00023326"/>
    </source>
</evidence>
<dbReference type="EC" id="3.2.1.132" evidence="10"/>
<dbReference type="PANTHER" id="PTHR42061:SF6">
    <property type="entry name" value="ENDO-CHITOSANASE"/>
    <property type="match status" value="1"/>
</dbReference>
<dbReference type="Pfam" id="PF07335">
    <property type="entry name" value="Glyco_hydro_75"/>
    <property type="match status" value="1"/>
</dbReference>
<comment type="similarity">
    <text evidence="3 10">Belongs to the glycosyl hydrolase 75 family.</text>
</comment>
<protein>
    <recommendedName>
        <fullName evidence="10">Endo-chitosanase</fullName>
        <ecNumber evidence="10">3.2.1.132</ecNumber>
    </recommendedName>
</protein>
<dbReference type="AlphaFoldDB" id="A0AAD7ED64"/>
<dbReference type="Proteomes" id="UP001218218">
    <property type="component" value="Unassembled WGS sequence"/>
</dbReference>
<evidence type="ECO:0000313" key="11">
    <source>
        <dbReference type="EMBL" id="KAJ7314336.1"/>
    </source>
</evidence>
<proteinExistence type="inferred from homology"/>
<comment type="catalytic activity">
    <reaction evidence="1 10">
        <text>Endohydrolysis of beta-(1-&gt;4)-linkages between D-glucosamine residues in a partly acetylated chitosan.</text>
        <dbReference type="EC" id="3.2.1.132"/>
    </reaction>
</comment>
<dbReference type="PANTHER" id="PTHR42061">
    <property type="entry name" value="ENDO-CHITOSANASE"/>
    <property type="match status" value="1"/>
</dbReference>
<feature type="signal peptide" evidence="10">
    <location>
        <begin position="1"/>
        <end position="19"/>
    </location>
</feature>
<keyword evidence="5 10" id="KW-0732">Signal</keyword>
<evidence type="ECO:0000256" key="1">
    <source>
        <dbReference type="ARBA" id="ARBA00000405"/>
    </source>
</evidence>
<keyword evidence="8 10" id="KW-0326">Glycosidase</keyword>
<evidence type="ECO:0000256" key="8">
    <source>
        <dbReference type="ARBA" id="ARBA00023295"/>
    </source>
</evidence>
<reference evidence="11" key="1">
    <citation type="submission" date="2023-03" db="EMBL/GenBank/DDBJ databases">
        <title>Massive genome expansion in bonnet fungi (Mycena s.s.) driven by repeated elements and novel gene families across ecological guilds.</title>
        <authorList>
            <consortium name="Lawrence Berkeley National Laboratory"/>
            <person name="Harder C.B."/>
            <person name="Miyauchi S."/>
            <person name="Viragh M."/>
            <person name="Kuo A."/>
            <person name="Thoen E."/>
            <person name="Andreopoulos B."/>
            <person name="Lu D."/>
            <person name="Skrede I."/>
            <person name="Drula E."/>
            <person name="Henrissat B."/>
            <person name="Morin E."/>
            <person name="Kohler A."/>
            <person name="Barry K."/>
            <person name="LaButti K."/>
            <person name="Morin E."/>
            <person name="Salamov A."/>
            <person name="Lipzen A."/>
            <person name="Mereny Z."/>
            <person name="Hegedus B."/>
            <person name="Baldrian P."/>
            <person name="Stursova M."/>
            <person name="Weitz H."/>
            <person name="Taylor A."/>
            <person name="Grigoriev I.V."/>
            <person name="Nagy L.G."/>
            <person name="Martin F."/>
            <person name="Kauserud H."/>
        </authorList>
    </citation>
    <scope>NUCLEOTIDE SEQUENCE</scope>
    <source>
        <strain evidence="11">CBHHK002</strain>
    </source>
</reference>
<feature type="chain" id="PRO_5041773822" description="Endo-chitosanase" evidence="10">
    <location>
        <begin position="20"/>
        <end position="236"/>
    </location>
</feature>
<evidence type="ECO:0000256" key="4">
    <source>
        <dbReference type="ARBA" id="ARBA00022525"/>
    </source>
</evidence>
<dbReference type="EMBL" id="JARIHO010000067">
    <property type="protein sequence ID" value="KAJ7314336.1"/>
    <property type="molecule type" value="Genomic_DNA"/>
</dbReference>
<accession>A0AAD7ED64</accession>
<dbReference type="InterPro" id="IPR009939">
    <property type="entry name" value="Chitosanase_fungal"/>
</dbReference>
<name>A0AAD7ED64_9AGAR</name>
<comment type="subcellular location">
    <subcellularLocation>
        <location evidence="2 10">Secreted</location>
    </subcellularLocation>
</comment>
<evidence type="ECO:0000256" key="10">
    <source>
        <dbReference type="RuleBase" id="RU361208"/>
    </source>
</evidence>
<evidence type="ECO:0000256" key="2">
    <source>
        <dbReference type="ARBA" id="ARBA00004613"/>
    </source>
</evidence>
<comment type="caution">
    <text evidence="11">The sequence shown here is derived from an EMBL/GenBank/DDBJ whole genome shotgun (WGS) entry which is preliminary data.</text>
</comment>
<evidence type="ECO:0000256" key="6">
    <source>
        <dbReference type="ARBA" id="ARBA00022801"/>
    </source>
</evidence>
<evidence type="ECO:0000256" key="3">
    <source>
        <dbReference type="ARBA" id="ARBA00007799"/>
    </source>
</evidence>
<dbReference type="GO" id="GO:0000272">
    <property type="term" value="P:polysaccharide catabolic process"/>
    <property type="evidence" value="ECO:0007669"/>
    <property type="project" value="UniProtKB-KW"/>
</dbReference>
<keyword evidence="4" id="KW-0964">Secreted</keyword>
<dbReference type="GO" id="GO:0005576">
    <property type="term" value="C:extracellular region"/>
    <property type="evidence" value="ECO:0007669"/>
    <property type="project" value="UniProtKB-SubCell"/>
</dbReference>
<keyword evidence="7" id="KW-0119">Carbohydrate metabolism</keyword>
<keyword evidence="12" id="KW-1185">Reference proteome</keyword>
<evidence type="ECO:0000313" key="12">
    <source>
        <dbReference type="Proteomes" id="UP001218218"/>
    </source>
</evidence>
<organism evidence="11 12">
    <name type="scientific">Mycena albidolilacea</name>
    <dbReference type="NCBI Taxonomy" id="1033008"/>
    <lineage>
        <taxon>Eukaryota</taxon>
        <taxon>Fungi</taxon>
        <taxon>Dikarya</taxon>
        <taxon>Basidiomycota</taxon>
        <taxon>Agaricomycotina</taxon>
        <taxon>Agaricomycetes</taxon>
        <taxon>Agaricomycetidae</taxon>
        <taxon>Agaricales</taxon>
        <taxon>Marasmiineae</taxon>
        <taxon>Mycenaceae</taxon>
        <taxon>Mycena</taxon>
    </lineage>
</organism>
<keyword evidence="9 10" id="KW-0624">Polysaccharide degradation</keyword>
<sequence length="236" mass="24414">MRPSFFFFLSFSLISFTLAAPTSATNFATKDTGFSADLSIDVAGILSAAQAATADSLASFPHNSDAPEDVEIFGDWANLPGVSAFHFFADMDVDCDGSVGCSGDGSEQSETSFGHLDASKVPFFVLPADFVAEHGDIIHPNAVGAIICGGKMVYGIFGDANGATPQVIGEGSLLLAQTCFPNDGLNGNNGHEPLDVLYIVFGTAVAPGVKDETIDIDGLKAVGDEQVGLLQAALQL</sequence>
<dbReference type="GO" id="GO:0016977">
    <property type="term" value="F:chitosanase activity"/>
    <property type="evidence" value="ECO:0007669"/>
    <property type="project" value="UniProtKB-EC"/>
</dbReference>